<sequence length="207" mass="23768">MATEYTIEMQKLFLEMMLQDSQSYVRIQNIFNPGNFDRSLQKAATFIQEHTDKHGTLPTFEQVKAVSKQTFNHVPDLKENHYDWFLAEFEGFTRRQELERAILESADLLEKGDYDPVEKIIKDAVQISLTKDMGIDYFDAPKERLMYLKSQNGQVSTGWPMLDKPLYGGFNKGELQIFAGASGSGKSLFMQNLSVNWIQQGLNGCYI</sequence>
<organism evidence="1">
    <name type="scientific">marine metagenome</name>
    <dbReference type="NCBI Taxonomy" id="408172"/>
    <lineage>
        <taxon>unclassified sequences</taxon>
        <taxon>metagenomes</taxon>
        <taxon>ecological metagenomes</taxon>
    </lineage>
</organism>
<accession>A0A383DTH5</accession>
<dbReference type="InterPro" id="IPR027417">
    <property type="entry name" value="P-loop_NTPase"/>
</dbReference>
<evidence type="ECO:0008006" key="2">
    <source>
        <dbReference type="Google" id="ProtNLM"/>
    </source>
</evidence>
<dbReference type="EMBL" id="UINC01220070">
    <property type="protein sequence ID" value="SVE47822.1"/>
    <property type="molecule type" value="Genomic_DNA"/>
</dbReference>
<gene>
    <name evidence="1" type="ORF">METZ01_LOCUS500676</name>
</gene>
<reference evidence="1" key="1">
    <citation type="submission" date="2018-05" db="EMBL/GenBank/DDBJ databases">
        <authorList>
            <person name="Lanie J.A."/>
            <person name="Ng W.-L."/>
            <person name="Kazmierczak K.M."/>
            <person name="Andrzejewski T.M."/>
            <person name="Davidsen T.M."/>
            <person name="Wayne K.J."/>
            <person name="Tettelin H."/>
            <person name="Glass J.I."/>
            <person name="Rusch D."/>
            <person name="Podicherti R."/>
            <person name="Tsui H.-C.T."/>
            <person name="Winkler M.E."/>
        </authorList>
    </citation>
    <scope>NUCLEOTIDE SEQUENCE</scope>
</reference>
<proteinExistence type="predicted"/>
<evidence type="ECO:0000313" key="1">
    <source>
        <dbReference type="EMBL" id="SVE47822.1"/>
    </source>
</evidence>
<feature type="non-terminal residue" evidence="1">
    <location>
        <position position="207"/>
    </location>
</feature>
<dbReference type="AlphaFoldDB" id="A0A383DTH5"/>
<name>A0A383DTH5_9ZZZZ</name>
<protein>
    <recommendedName>
        <fullName evidence="2">SF4 helicase domain-containing protein</fullName>
    </recommendedName>
</protein>
<dbReference type="Gene3D" id="3.40.50.300">
    <property type="entry name" value="P-loop containing nucleotide triphosphate hydrolases"/>
    <property type="match status" value="1"/>
</dbReference>
<dbReference type="SUPFAM" id="SSF52540">
    <property type="entry name" value="P-loop containing nucleoside triphosphate hydrolases"/>
    <property type="match status" value="1"/>
</dbReference>